<protein>
    <submittedName>
        <fullName evidence="8">Serine/threonine protein kinase</fullName>
    </submittedName>
</protein>
<dbReference type="PROSITE" id="PS50109">
    <property type="entry name" value="HIS_KIN"/>
    <property type="match status" value="1"/>
</dbReference>
<dbReference type="RefSeq" id="WP_188889176.1">
    <property type="nucleotide sequence ID" value="NZ_BMHY01000003.1"/>
</dbReference>
<dbReference type="Gene3D" id="1.20.5.1930">
    <property type="match status" value="1"/>
</dbReference>
<dbReference type="InterPro" id="IPR003594">
    <property type="entry name" value="HATPase_dom"/>
</dbReference>
<dbReference type="InterPro" id="IPR053159">
    <property type="entry name" value="Hybrid_Histidine_Kinase"/>
</dbReference>
<dbReference type="InterPro" id="IPR041664">
    <property type="entry name" value="AAA_16"/>
</dbReference>
<dbReference type="Pfam" id="PF02518">
    <property type="entry name" value="HATPase_c"/>
    <property type="match status" value="1"/>
</dbReference>
<sequence length="1682" mass="191063">MFELPGYQTEETMGKYEDVSLYRLTRVRDGLRLLAKTTSHEYPGTAAIDSFRQEFELLTRLNGSGTVQPFQFEIFKGRPVLLIRDNGAITLDRFLRDRREVTLLLLLEMAVGLADCLFRVHRERIIHYGLIPGHILIHPDTGLAELLELRNCSVMRADSSANPPTSHADSRLAYLSPEQTGRTGIEADYRSDYYAFGVILYEWFTGSLPFIGDTAADMIYAHIALTPEPASSRNLDLPVGISDIIGKCLEKMPEARYASALGIKSDLERCLCLWREHGEIKSFPLASQDIPEQWKFGERLYGRDEEQQMLHEALRLASDGTTAMVRIGGNGGIGKTFLVQQTLKQILPEGSFFADSKFNSGQVASPYEMWVEAIGKLTDQLLTENELQSEIWKLRILDALEGYGKLLVERVPRLELLIGPQQEVPPLAPAEAQQRFHLLLNRFISLFSQRGRPLVLFFDDLQWADEASLHYLAQLLSDQRNSKYLLVIGALRDTEISPQHPAARFEAQLQGLPLTIKRIELEALEMPDLLLMLQDTMHAQPGTVQQLADILMQKMAGSPFFIKQFLQDLFSGGFLTFHPGSRSWQWDMQRIYEMHISDDMATYLSVKLKHLPEAMVLALSRAAYLGSSFHEAALIPITGLSKDSLHEALELAVNESLLRKVVEAGNNRYRFQHDRIQQAAFELVIPDQRPMLHWQIGWFIADQGGEIYEAVNHLNQAWEHVGNENPGQRKQIAELNLRAGIKAKQANAYETARGYFRMATRLLDDNCWEDDYGLAFQSYKERSESEYLCGQYETAQQLFEMLLERSGTPLDKVFVYTMMLQLESNKDNYEGVLRLGEKALDQLGIPYQFQPSKLKLAMQLMRVRRKLQGRSPESLLRLPPMEDEALQAAMTVLVHVGNACFMFARNGWVSTSLTMIEMTLDYGIAPESSIACVGYAMLLCFQFQKHKAAYDWGMLALAISKPYPVLYTKTLSSFSLCFDSWRKYDPQFMDNFSAYAGKIGLESGDLWLSNQSVIVNCGLMLQYGYPLRDIYDKLVALFPDLEKHRGSLLWMQASVLARMSSALTDYSVPHDPFRGEDAFTEHGHQEQLIQITASIYHYITAYFFENYEEAERHLDVAEAIQRELKEENFNASMFMMFQSLTWSMLYDSVSKQRQRSYLSRMRKNLAQLKKYTFSCPENYRHKYLIVKAEIARIVQKDSLAEELYEEALDDARLHGHVHNGAIIAECYAKYGLNRGKHRLAQFYMAEAYEAYGQWGAEAKRSHMEEKYGYLLNLNLNSGMEQVDYLSVVMAAQALSSEMEMPSLLKTLLGIMLRNAGAEFGALIFENDSSWAVEACGTEEELIVQTIPLEDAVDILPLSVVGYTARTQEEVVLHNATEEGMFIRNHYVREKKLRSVLCLPIIHQNKLICLLYMENNLSPGVFTSERLSLLKLLCAQCAISIENARLYSGIQMLKLNLEEQVEERTRSLRQSMSETSAALAEMSVYAERNRIAQEIHDVVGHGLTSTILQIEAGKRLLHKEDKEGAVLRLQGAQDLIRHSLNEIRGSVHMLREGQDFNLVQAMDKLIRDTGVAVETEIVEVPAISLAHKKVFYHALQEGLTNGIRHGGSKAFRFTLQHDHAKLYFLLKDNGIGADHVVMGFGLQTMKERVEQLGGRLQIQSKPSEGCILTIELPYSSYKTGDKG</sequence>
<evidence type="ECO:0000256" key="2">
    <source>
        <dbReference type="ARBA" id="ARBA00022741"/>
    </source>
</evidence>
<comment type="caution">
    <text evidence="8">The sequence shown here is derived from an EMBL/GenBank/DDBJ whole genome shotgun (WGS) entry which is preliminary data.</text>
</comment>
<dbReference type="SUPFAM" id="SSF55874">
    <property type="entry name" value="ATPase domain of HSP90 chaperone/DNA topoisomerase II/histidine kinase"/>
    <property type="match status" value="1"/>
</dbReference>
<keyword evidence="8" id="KW-0723">Serine/threonine-protein kinase</keyword>
<keyword evidence="9" id="KW-1185">Reference proteome</keyword>
<keyword evidence="2" id="KW-0547">Nucleotide-binding</keyword>
<dbReference type="Pfam" id="PF13191">
    <property type="entry name" value="AAA_16"/>
    <property type="match status" value="1"/>
</dbReference>
<organism evidence="8 9">
    <name type="scientific">Paenibacillus radicis</name>
    <name type="common">ex Gao et al. 2016</name>
    <dbReference type="NCBI Taxonomy" id="1737354"/>
    <lineage>
        <taxon>Bacteria</taxon>
        <taxon>Bacillati</taxon>
        <taxon>Bacillota</taxon>
        <taxon>Bacilli</taxon>
        <taxon>Bacillales</taxon>
        <taxon>Paenibacillaceae</taxon>
        <taxon>Paenibacillus</taxon>
    </lineage>
</organism>
<dbReference type="InterPro" id="IPR005467">
    <property type="entry name" value="His_kinase_dom"/>
</dbReference>
<dbReference type="GO" id="GO:0016020">
    <property type="term" value="C:membrane"/>
    <property type="evidence" value="ECO:0007669"/>
    <property type="project" value="InterPro"/>
</dbReference>
<evidence type="ECO:0000313" key="9">
    <source>
        <dbReference type="Proteomes" id="UP000600247"/>
    </source>
</evidence>
<evidence type="ECO:0000256" key="3">
    <source>
        <dbReference type="ARBA" id="ARBA00022777"/>
    </source>
</evidence>
<dbReference type="InterPro" id="IPR003018">
    <property type="entry name" value="GAF"/>
</dbReference>
<dbReference type="InterPro" id="IPR011712">
    <property type="entry name" value="Sig_transdc_His_kin_sub3_dim/P"/>
</dbReference>
<dbReference type="GO" id="GO:0005524">
    <property type="term" value="F:ATP binding"/>
    <property type="evidence" value="ECO:0007669"/>
    <property type="project" value="UniProtKB-KW"/>
</dbReference>
<dbReference type="Proteomes" id="UP000600247">
    <property type="component" value="Unassembled WGS sequence"/>
</dbReference>
<dbReference type="Gene3D" id="1.10.510.10">
    <property type="entry name" value="Transferase(Phosphotransferase) domain 1"/>
    <property type="match status" value="1"/>
</dbReference>
<dbReference type="GO" id="GO:0000155">
    <property type="term" value="F:phosphorelay sensor kinase activity"/>
    <property type="evidence" value="ECO:0007669"/>
    <property type="project" value="InterPro"/>
</dbReference>
<evidence type="ECO:0000256" key="4">
    <source>
        <dbReference type="ARBA" id="ARBA00022840"/>
    </source>
</evidence>
<dbReference type="SMART" id="SM00387">
    <property type="entry name" value="HATPase_c"/>
    <property type="match status" value="1"/>
</dbReference>
<keyword evidence="1" id="KW-0808">Transferase</keyword>
<dbReference type="SMART" id="SM00220">
    <property type="entry name" value="S_TKc"/>
    <property type="match status" value="1"/>
</dbReference>
<feature type="domain" description="Histidine kinase" evidence="7">
    <location>
        <begin position="1497"/>
        <end position="1675"/>
    </location>
</feature>
<proteinExistence type="predicted"/>
<keyword evidence="4" id="KW-0067">ATP-binding</keyword>
<dbReference type="SUPFAM" id="SSF55781">
    <property type="entry name" value="GAF domain-like"/>
    <property type="match status" value="1"/>
</dbReference>
<dbReference type="GO" id="GO:0046983">
    <property type="term" value="F:protein dimerization activity"/>
    <property type="evidence" value="ECO:0007669"/>
    <property type="project" value="InterPro"/>
</dbReference>
<dbReference type="PANTHER" id="PTHR43642">
    <property type="entry name" value="HYBRID SIGNAL TRANSDUCTION HISTIDINE KINASE G"/>
    <property type="match status" value="1"/>
</dbReference>
<dbReference type="Gene3D" id="3.30.450.40">
    <property type="match status" value="1"/>
</dbReference>
<dbReference type="GO" id="GO:0004674">
    <property type="term" value="F:protein serine/threonine kinase activity"/>
    <property type="evidence" value="ECO:0007669"/>
    <property type="project" value="UniProtKB-KW"/>
</dbReference>
<evidence type="ECO:0000256" key="1">
    <source>
        <dbReference type="ARBA" id="ARBA00022679"/>
    </source>
</evidence>
<evidence type="ECO:0000313" key="8">
    <source>
        <dbReference type="EMBL" id="GGG67249.1"/>
    </source>
</evidence>
<name>A0A917M049_9BACL</name>
<evidence type="ECO:0000259" key="7">
    <source>
        <dbReference type="PROSITE" id="PS50109"/>
    </source>
</evidence>
<gene>
    <name evidence="8" type="ORF">GCM10010918_22320</name>
</gene>
<dbReference type="EMBL" id="BMHY01000003">
    <property type="protein sequence ID" value="GGG67249.1"/>
    <property type="molecule type" value="Genomic_DNA"/>
</dbReference>
<dbReference type="SUPFAM" id="SSF56112">
    <property type="entry name" value="Protein kinase-like (PK-like)"/>
    <property type="match status" value="1"/>
</dbReference>
<dbReference type="PROSITE" id="PS50011">
    <property type="entry name" value="PROTEIN_KINASE_DOM"/>
    <property type="match status" value="1"/>
</dbReference>
<dbReference type="InterPro" id="IPR011009">
    <property type="entry name" value="Kinase-like_dom_sf"/>
</dbReference>
<feature type="domain" description="Protein kinase" evidence="6">
    <location>
        <begin position="7"/>
        <end position="280"/>
    </location>
</feature>
<dbReference type="InterPro" id="IPR027417">
    <property type="entry name" value="P-loop_NTPase"/>
</dbReference>
<dbReference type="SMART" id="SM00065">
    <property type="entry name" value="GAF"/>
    <property type="match status" value="1"/>
</dbReference>
<dbReference type="InterPro" id="IPR000719">
    <property type="entry name" value="Prot_kinase_dom"/>
</dbReference>
<dbReference type="Pfam" id="PF07730">
    <property type="entry name" value="HisKA_3"/>
    <property type="match status" value="1"/>
</dbReference>
<dbReference type="Gene3D" id="3.40.50.300">
    <property type="entry name" value="P-loop containing nucleotide triphosphate hydrolases"/>
    <property type="match status" value="1"/>
</dbReference>
<dbReference type="PANTHER" id="PTHR43642:SF1">
    <property type="entry name" value="HYBRID SIGNAL TRANSDUCTION HISTIDINE KINASE G"/>
    <property type="match status" value="1"/>
</dbReference>
<evidence type="ECO:0000259" key="6">
    <source>
        <dbReference type="PROSITE" id="PS50011"/>
    </source>
</evidence>
<dbReference type="SUPFAM" id="SSF52540">
    <property type="entry name" value="P-loop containing nucleoside triphosphate hydrolases"/>
    <property type="match status" value="1"/>
</dbReference>
<evidence type="ECO:0000256" key="5">
    <source>
        <dbReference type="ARBA" id="ARBA00023012"/>
    </source>
</evidence>
<dbReference type="InterPro" id="IPR029016">
    <property type="entry name" value="GAF-like_dom_sf"/>
</dbReference>
<dbReference type="CDD" id="cd16917">
    <property type="entry name" value="HATPase_UhpB-NarQ-NarX-like"/>
    <property type="match status" value="1"/>
</dbReference>
<accession>A0A917M049</accession>
<dbReference type="Gene3D" id="3.30.565.10">
    <property type="entry name" value="Histidine kinase-like ATPase, C-terminal domain"/>
    <property type="match status" value="1"/>
</dbReference>
<reference evidence="8 9" key="1">
    <citation type="journal article" date="2014" name="Int. J. Syst. Evol. Microbiol.">
        <title>Complete genome sequence of Corynebacterium casei LMG S-19264T (=DSM 44701T), isolated from a smear-ripened cheese.</title>
        <authorList>
            <consortium name="US DOE Joint Genome Institute (JGI-PGF)"/>
            <person name="Walter F."/>
            <person name="Albersmeier A."/>
            <person name="Kalinowski J."/>
            <person name="Ruckert C."/>
        </authorList>
    </citation>
    <scope>NUCLEOTIDE SEQUENCE [LARGE SCALE GENOMIC DNA]</scope>
    <source>
        <strain evidence="8 9">CGMCC 1.15286</strain>
    </source>
</reference>
<dbReference type="Pfam" id="PF01590">
    <property type="entry name" value="GAF"/>
    <property type="match status" value="1"/>
</dbReference>
<keyword evidence="3 8" id="KW-0418">Kinase</keyword>
<keyword evidence="5" id="KW-0902">Two-component regulatory system</keyword>
<dbReference type="Pfam" id="PF00069">
    <property type="entry name" value="Pkinase"/>
    <property type="match status" value="1"/>
</dbReference>
<dbReference type="InterPro" id="IPR036890">
    <property type="entry name" value="HATPase_C_sf"/>
</dbReference>